<dbReference type="InterPro" id="IPR019554">
    <property type="entry name" value="Soluble_ligand-bd"/>
</dbReference>
<dbReference type="NCBIfam" id="TIGR01945">
    <property type="entry name" value="rnfC"/>
    <property type="match status" value="1"/>
</dbReference>
<evidence type="ECO:0000256" key="5">
    <source>
        <dbReference type="ARBA" id="ARBA00022982"/>
    </source>
</evidence>
<dbReference type="NCBIfam" id="NF003454">
    <property type="entry name" value="PRK05035.1"/>
    <property type="match status" value="1"/>
</dbReference>
<feature type="binding site" evidence="8">
    <location>
        <position position="423"/>
    </location>
    <ligand>
        <name>[4Fe-4S] cluster</name>
        <dbReference type="ChEBI" id="CHEBI:49883"/>
        <label>2</label>
    </ligand>
</feature>
<dbReference type="InterPro" id="IPR011538">
    <property type="entry name" value="Nuo51_FMN-bd"/>
</dbReference>
<evidence type="ECO:0000256" key="8">
    <source>
        <dbReference type="HAMAP-Rule" id="MF_00461"/>
    </source>
</evidence>
<dbReference type="Gene3D" id="3.30.70.20">
    <property type="match status" value="1"/>
</dbReference>
<dbReference type="AlphaFoldDB" id="A0A9D1PE54"/>
<dbReference type="GO" id="GO:0046872">
    <property type="term" value="F:metal ion binding"/>
    <property type="evidence" value="ECO:0007669"/>
    <property type="project" value="UniProtKB-KW"/>
</dbReference>
<proteinExistence type="inferred from homology"/>
<evidence type="ECO:0000256" key="2">
    <source>
        <dbReference type="ARBA" id="ARBA00022485"/>
    </source>
</evidence>
<gene>
    <name evidence="10" type="primary">rsxC</name>
    <name evidence="8" type="synonym">rnfC</name>
    <name evidence="10" type="ORF">H9747_06165</name>
</gene>
<dbReference type="PROSITE" id="PS00198">
    <property type="entry name" value="4FE4S_FER_1"/>
    <property type="match status" value="1"/>
</dbReference>
<comment type="subcellular location">
    <subcellularLocation>
        <location evidence="8">Cell membrane</location>
        <topology evidence="8">Peripheral membrane protein</topology>
    </subcellularLocation>
</comment>
<keyword evidence="6 8" id="KW-0408">Iron</keyword>
<dbReference type="Pfam" id="PF13375">
    <property type="entry name" value="RnfC_N"/>
    <property type="match status" value="1"/>
</dbReference>
<keyword evidence="2 8" id="KW-0004">4Fe-4S</keyword>
<keyword evidence="8" id="KW-1003">Cell membrane</keyword>
<dbReference type="PANTHER" id="PTHR43034:SF2">
    <property type="entry name" value="ION-TRANSLOCATING OXIDOREDUCTASE COMPLEX SUBUNIT C"/>
    <property type="match status" value="1"/>
</dbReference>
<evidence type="ECO:0000259" key="9">
    <source>
        <dbReference type="PROSITE" id="PS51379"/>
    </source>
</evidence>
<dbReference type="EMBL" id="DXIQ01000035">
    <property type="protein sequence ID" value="HIV38573.1"/>
    <property type="molecule type" value="Genomic_DNA"/>
</dbReference>
<dbReference type="HAMAP" id="MF_00461">
    <property type="entry name" value="RsxC_RnfC"/>
    <property type="match status" value="1"/>
</dbReference>
<name>A0A9D1PE54_9FIRM</name>
<dbReference type="Gene3D" id="3.40.50.11540">
    <property type="entry name" value="NADH-ubiquinone oxidoreductase 51kDa subunit"/>
    <property type="match status" value="1"/>
</dbReference>
<dbReference type="SUPFAM" id="SSF46548">
    <property type="entry name" value="alpha-helical ferredoxin"/>
    <property type="match status" value="1"/>
</dbReference>
<dbReference type="EC" id="7.-.-.-" evidence="8"/>
<feature type="binding site" evidence="8">
    <location>
        <position position="430"/>
    </location>
    <ligand>
        <name>[4Fe-4S] cluster</name>
        <dbReference type="ChEBI" id="CHEBI:49883"/>
        <label>1</label>
    </ligand>
</feature>
<evidence type="ECO:0000256" key="6">
    <source>
        <dbReference type="ARBA" id="ARBA00023004"/>
    </source>
</evidence>
<dbReference type="Proteomes" id="UP000886814">
    <property type="component" value="Unassembled WGS sequence"/>
</dbReference>
<feature type="binding site" evidence="8">
    <location>
        <position position="426"/>
    </location>
    <ligand>
        <name>[4Fe-4S] cluster</name>
        <dbReference type="ChEBI" id="CHEBI:49883"/>
        <label>2</label>
    </ligand>
</feature>
<feature type="domain" description="4Fe-4S ferredoxin-type" evidence="9">
    <location>
        <begin position="372"/>
        <end position="401"/>
    </location>
</feature>
<feature type="binding site" evidence="8">
    <location>
        <position position="420"/>
    </location>
    <ligand>
        <name>[4Fe-4S] cluster</name>
        <dbReference type="ChEBI" id="CHEBI:49883"/>
        <label>2</label>
    </ligand>
</feature>
<evidence type="ECO:0000256" key="4">
    <source>
        <dbReference type="ARBA" id="ARBA00022737"/>
    </source>
</evidence>
<evidence type="ECO:0000256" key="1">
    <source>
        <dbReference type="ARBA" id="ARBA00022448"/>
    </source>
</evidence>
<dbReference type="Gene3D" id="3.10.20.600">
    <property type="match status" value="1"/>
</dbReference>
<keyword evidence="4 8" id="KW-0677">Repeat</keyword>
<dbReference type="InterPro" id="IPR037225">
    <property type="entry name" value="Nuo51_FMN-bd_sf"/>
</dbReference>
<accession>A0A9D1PE54</accession>
<comment type="function">
    <text evidence="8">Part of a membrane-bound complex that couples electron transfer with translocation of ions across the membrane.</text>
</comment>
<evidence type="ECO:0000313" key="11">
    <source>
        <dbReference type="Proteomes" id="UP000886814"/>
    </source>
</evidence>
<dbReference type="GO" id="GO:0051539">
    <property type="term" value="F:4 iron, 4 sulfur cluster binding"/>
    <property type="evidence" value="ECO:0007669"/>
    <property type="project" value="UniProtKB-KW"/>
</dbReference>
<feature type="domain" description="4Fe-4S ferredoxin-type" evidence="9">
    <location>
        <begin position="411"/>
        <end position="441"/>
    </location>
</feature>
<dbReference type="GO" id="GO:0005886">
    <property type="term" value="C:plasma membrane"/>
    <property type="evidence" value="ECO:0007669"/>
    <property type="project" value="UniProtKB-SubCell"/>
</dbReference>
<keyword evidence="1 8" id="KW-0813">Transport</keyword>
<protein>
    <recommendedName>
        <fullName evidence="8">Ion-translocating oxidoreductase complex subunit C</fullName>
        <ecNumber evidence="8">7.-.-.-</ecNumber>
    </recommendedName>
    <alternativeName>
        <fullName evidence="8">Rnf electron transport complex subunit C</fullName>
    </alternativeName>
</protein>
<dbReference type="GO" id="GO:0009055">
    <property type="term" value="F:electron transfer activity"/>
    <property type="evidence" value="ECO:0007669"/>
    <property type="project" value="InterPro"/>
</dbReference>
<feature type="binding site" evidence="8">
    <location>
        <position position="381"/>
    </location>
    <ligand>
        <name>[4Fe-4S] cluster</name>
        <dbReference type="ChEBI" id="CHEBI:49883"/>
        <label>1</label>
    </ligand>
</feature>
<dbReference type="Pfam" id="PF10531">
    <property type="entry name" value="SLBB"/>
    <property type="match status" value="1"/>
</dbReference>
<comment type="similarity">
    <text evidence="8">Belongs to the 4Fe4S bacterial-type ferredoxin family. RnfC subfamily.</text>
</comment>
<dbReference type="PANTHER" id="PTHR43034">
    <property type="entry name" value="ION-TRANSLOCATING OXIDOREDUCTASE COMPLEX SUBUNIT C"/>
    <property type="match status" value="1"/>
</dbReference>
<comment type="subunit">
    <text evidence="8">The complex is composed of six subunits: RnfA, RnfB, RnfC, RnfD, RnfE and RnfG.</text>
</comment>
<dbReference type="Pfam" id="PF01512">
    <property type="entry name" value="Complex1_51K"/>
    <property type="match status" value="1"/>
</dbReference>
<dbReference type="SUPFAM" id="SSF142984">
    <property type="entry name" value="Nqo1 middle domain-like"/>
    <property type="match status" value="1"/>
</dbReference>
<dbReference type="PROSITE" id="PS51379">
    <property type="entry name" value="4FE4S_FER_2"/>
    <property type="match status" value="2"/>
</dbReference>
<dbReference type="InterPro" id="IPR026902">
    <property type="entry name" value="RnfC_N"/>
</dbReference>
<dbReference type="InterPro" id="IPR010208">
    <property type="entry name" value="Ion_transpt_RnfC/RsxC"/>
</dbReference>
<reference evidence="10" key="2">
    <citation type="submission" date="2021-04" db="EMBL/GenBank/DDBJ databases">
        <authorList>
            <person name="Gilroy R."/>
        </authorList>
    </citation>
    <scope>NUCLEOTIDE SEQUENCE</scope>
    <source>
        <strain evidence="10">CHK195-9823</strain>
    </source>
</reference>
<dbReference type="SUPFAM" id="SSF142019">
    <property type="entry name" value="Nqo1 FMN-binding domain-like"/>
    <property type="match status" value="1"/>
</dbReference>
<keyword evidence="3 8" id="KW-0479">Metal-binding</keyword>
<organism evidence="10 11">
    <name type="scientific">Candidatus Blautia stercorigallinarum</name>
    <dbReference type="NCBI Taxonomy" id="2838501"/>
    <lineage>
        <taxon>Bacteria</taxon>
        <taxon>Bacillati</taxon>
        <taxon>Bacillota</taxon>
        <taxon>Clostridia</taxon>
        <taxon>Lachnospirales</taxon>
        <taxon>Lachnospiraceae</taxon>
        <taxon>Blautia</taxon>
    </lineage>
</organism>
<feature type="binding site" evidence="8">
    <location>
        <position position="387"/>
    </location>
    <ligand>
        <name>[4Fe-4S] cluster</name>
        <dbReference type="ChEBI" id="CHEBI:49883"/>
        <label>1</label>
    </ligand>
</feature>
<keyword evidence="8" id="KW-0472">Membrane</keyword>
<evidence type="ECO:0000256" key="7">
    <source>
        <dbReference type="ARBA" id="ARBA00023014"/>
    </source>
</evidence>
<reference evidence="10" key="1">
    <citation type="journal article" date="2021" name="PeerJ">
        <title>Extensive microbial diversity within the chicken gut microbiome revealed by metagenomics and culture.</title>
        <authorList>
            <person name="Gilroy R."/>
            <person name="Ravi A."/>
            <person name="Getino M."/>
            <person name="Pursley I."/>
            <person name="Horton D.L."/>
            <person name="Alikhan N.F."/>
            <person name="Baker D."/>
            <person name="Gharbi K."/>
            <person name="Hall N."/>
            <person name="Watson M."/>
            <person name="Adriaenssens E.M."/>
            <person name="Foster-Nyarko E."/>
            <person name="Jarju S."/>
            <person name="Secka A."/>
            <person name="Antonio M."/>
            <person name="Oren A."/>
            <person name="Chaudhuri R.R."/>
            <person name="La Ragione R."/>
            <person name="Hildebrand F."/>
            <person name="Pallen M.J."/>
        </authorList>
    </citation>
    <scope>NUCLEOTIDE SEQUENCE</scope>
    <source>
        <strain evidence="10">CHK195-9823</strain>
    </source>
</reference>
<feature type="binding site" evidence="8">
    <location>
        <position position="384"/>
    </location>
    <ligand>
        <name>[4Fe-4S] cluster</name>
        <dbReference type="ChEBI" id="CHEBI:49883"/>
        <label>1</label>
    </ligand>
</feature>
<keyword evidence="8" id="KW-1278">Translocase</keyword>
<comment type="cofactor">
    <cofactor evidence="8">
        <name>[4Fe-4S] cluster</name>
        <dbReference type="ChEBI" id="CHEBI:49883"/>
    </cofactor>
    <text evidence="8">Binds 2 [4Fe-4S] clusters per subunit.</text>
</comment>
<comment type="caution">
    <text evidence="10">The sequence shown here is derived from an EMBL/GenBank/DDBJ whole genome shotgun (WGS) entry which is preliminary data.</text>
</comment>
<dbReference type="GO" id="GO:0022900">
    <property type="term" value="P:electron transport chain"/>
    <property type="evidence" value="ECO:0007669"/>
    <property type="project" value="UniProtKB-UniRule"/>
</dbReference>
<dbReference type="InterPro" id="IPR017900">
    <property type="entry name" value="4Fe4S_Fe_S_CS"/>
</dbReference>
<keyword evidence="7 8" id="KW-0411">Iron-sulfur</keyword>
<dbReference type="InterPro" id="IPR017896">
    <property type="entry name" value="4Fe4S_Fe-S-bd"/>
</dbReference>
<feature type="binding site" evidence="8">
    <location>
        <position position="391"/>
    </location>
    <ligand>
        <name>[4Fe-4S] cluster</name>
        <dbReference type="ChEBI" id="CHEBI:49883"/>
        <label>2</label>
    </ligand>
</feature>
<keyword evidence="5 8" id="KW-0249">Electron transport</keyword>
<evidence type="ECO:0000256" key="3">
    <source>
        <dbReference type="ARBA" id="ARBA00022723"/>
    </source>
</evidence>
<sequence length="459" mass="50504">MHLDETKGFPGGIHPTDGYDKSLTMDVPVREYWPETVTILAEQSFRGPCSLKVRPGDHVREGQQIGEPEAFMAAPLHASVTGEVIKTEMVKNQGREMLACVIRRQEEPERQIQDYEKKGISLSGIDREEILEGIREGGLTGMGGAGFPTFRKYETDKQMDALLINGAECEPFLTCDYRLMTEQGYGLWNGVRLLLKASGAKKAYVCIEDNKPAAIENLRKILEEIKGQGILEPSEDLEVKALTARYPQGGERQLIQSVLGREVPMGGLPGDVGVIVSNVGTAKAAADMILGKRPLTSRIVTVTGCVKNPGNFLVPVGTSARELVKLCGGVTTEKNRIIAGGPMTGPCVASHWKGEEELFYITKNTSGILVLPESRYEEQPCIRCEACKNACPAGLTPYQIDFAYLNEDYDLCQKLYASECIACGCCSYVCPAKRELTLRTRMARDLVKQRMREKAVKKS</sequence>
<evidence type="ECO:0000313" key="10">
    <source>
        <dbReference type="EMBL" id="HIV38573.1"/>
    </source>
</evidence>